<comment type="function">
    <text evidence="4">Catalyzes the interconversion of L-alanine and D-alanine. May also act on other amino acids.</text>
</comment>
<protein>
    <recommendedName>
        <fullName evidence="4">Alanine racemase</fullName>
        <ecNumber evidence="4">5.1.1.1</ecNumber>
    </recommendedName>
</protein>
<evidence type="ECO:0000313" key="7">
    <source>
        <dbReference type="Proteomes" id="UP001232973"/>
    </source>
</evidence>
<comment type="cofactor">
    <cofactor evidence="1 4">
        <name>pyridoxal 5'-phosphate</name>
        <dbReference type="ChEBI" id="CHEBI:597326"/>
    </cofactor>
</comment>
<feature type="active site" description="Proton acceptor; specific for D-alanine" evidence="4">
    <location>
        <position position="36"/>
    </location>
</feature>
<evidence type="ECO:0000256" key="4">
    <source>
        <dbReference type="HAMAP-Rule" id="MF_01201"/>
    </source>
</evidence>
<dbReference type="PROSITE" id="PS00395">
    <property type="entry name" value="ALANINE_RACEMASE"/>
    <property type="match status" value="1"/>
</dbReference>
<dbReference type="PANTHER" id="PTHR30511">
    <property type="entry name" value="ALANINE RACEMASE"/>
    <property type="match status" value="1"/>
</dbReference>
<dbReference type="InterPro" id="IPR011079">
    <property type="entry name" value="Ala_racemase_C"/>
</dbReference>
<keyword evidence="3 4" id="KW-0413">Isomerase</keyword>
<keyword evidence="2 4" id="KW-0663">Pyridoxal phosphate</keyword>
<comment type="catalytic activity">
    <reaction evidence="4">
        <text>L-alanine = D-alanine</text>
        <dbReference type="Rhea" id="RHEA:20249"/>
        <dbReference type="ChEBI" id="CHEBI:57416"/>
        <dbReference type="ChEBI" id="CHEBI:57972"/>
        <dbReference type="EC" id="5.1.1.1"/>
    </reaction>
</comment>
<comment type="similarity">
    <text evidence="4">Belongs to the alanine racemase family.</text>
</comment>
<evidence type="ECO:0000256" key="3">
    <source>
        <dbReference type="ARBA" id="ARBA00023235"/>
    </source>
</evidence>
<dbReference type="Proteomes" id="UP001232973">
    <property type="component" value="Unassembled WGS sequence"/>
</dbReference>
<evidence type="ECO:0000313" key="6">
    <source>
        <dbReference type="EMBL" id="MDQ0190072.1"/>
    </source>
</evidence>
<dbReference type="EC" id="5.1.1.1" evidence="4"/>
<dbReference type="Pfam" id="PF01168">
    <property type="entry name" value="Ala_racemase_N"/>
    <property type="match status" value="1"/>
</dbReference>
<dbReference type="EMBL" id="JAUSTP010000014">
    <property type="protein sequence ID" value="MDQ0190072.1"/>
    <property type="molecule type" value="Genomic_DNA"/>
</dbReference>
<dbReference type="InterPro" id="IPR020622">
    <property type="entry name" value="Ala_racemase_pyridoxalP-BS"/>
</dbReference>
<dbReference type="Gene3D" id="3.20.20.10">
    <property type="entry name" value="Alanine racemase"/>
    <property type="match status" value="1"/>
</dbReference>
<dbReference type="Pfam" id="PF00842">
    <property type="entry name" value="Ala_racemase_C"/>
    <property type="match status" value="1"/>
</dbReference>
<dbReference type="Gene3D" id="2.40.37.10">
    <property type="entry name" value="Lyase, Ornithine Decarboxylase, Chain A, domain 1"/>
    <property type="match status" value="1"/>
</dbReference>
<proteinExistence type="inferred from homology"/>
<comment type="caution">
    <text evidence="6">The sequence shown here is derived from an EMBL/GenBank/DDBJ whole genome shotgun (WGS) entry which is preliminary data.</text>
</comment>
<dbReference type="InterPro" id="IPR001608">
    <property type="entry name" value="Ala_racemase_N"/>
</dbReference>
<feature type="modified residue" description="N6-(pyridoxal phosphate)lysine" evidence="4">
    <location>
        <position position="36"/>
    </location>
</feature>
<dbReference type="SUPFAM" id="SSF50621">
    <property type="entry name" value="Alanine racemase C-terminal domain-like"/>
    <property type="match status" value="2"/>
</dbReference>
<feature type="binding site" evidence="4">
    <location>
        <position position="141"/>
    </location>
    <ligand>
        <name>substrate</name>
    </ligand>
</feature>
<feature type="active site" description="Proton acceptor; specific for L-alanine" evidence="4">
    <location>
        <position position="271"/>
    </location>
</feature>
<feature type="domain" description="Alanine racemase C-terminal" evidence="5">
    <location>
        <begin position="250"/>
        <end position="423"/>
    </location>
</feature>
<sequence>MYRGTFAIVDTSAIRENIRGIKSRLAQSTRVLQAVKANGYGHGAVQVARAAVAGGATELGVATVEEALALREAGIDTPILVLGVTTSEGAEAARRAKVAITIGNPDLDGIAAQLPVRRGNEPQGDAPRLSVHLKVDTGMSRLGARGAEEAVQLALALQARPDVSLDGVFTHLACADSADLAHAEAQIDQFRSVLRALAEVGIRPPVIHAANSAAALRRTDWQFDTVRVGIAAYGYGPAGVYDSPVPLRPALHLYSPIVRIATLQPGDTVGYGATYTAERPVRIATVPVGYGDGYFRTLSNRASVVVRGHRAPVVGNVCMDQLMIDVTEVPDTAVGDCVTLYGRYAPDAWNRRFGSVDAGVAEDASAGNSAMVDRMADPSWLAATFAAAADAPVLSLDELADLAGTISYELMCALSNRVPRIYV</sequence>
<dbReference type="GO" id="GO:0008784">
    <property type="term" value="F:alanine racemase activity"/>
    <property type="evidence" value="ECO:0007669"/>
    <property type="project" value="UniProtKB-EC"/>
</dbReference>
<evidence type="ECO:0000256" key="1">
    <source>
        <dbReference type="ARBA" id="ARBA00001933"/>
    </source>
</evidence>
<feature type="binding site" evidence="4">
    <location>
        <position position="319"/>
    </location>
    <ligand>
        <name>substrate</name>
    </ligand>
</feature>
<keyword evidence="7" id="KW-1185">Reference proteome</keyword>
<organism evidence="6 7">
    <name type="scientific">Alicyclobacillus cycloheptanicus</name>
    <dbReference type="NCBI Taxonomy" id="1457"/>
    <lineage>
        <taxon>Bacteria</taxon>
        <taxon>Bacillati</taxon>
        <taxon>Bacillota</taxon>
        <taxon>Bacilli</taxon>
        <taxon>Bacillales</taxon>
        <taxon>Alicyclobacillaceae</taxon>
        <taxon>Alicyclobacillus</taxon>
    </lineage>
</organism>
<dbReference type="RefSeq" id="WP_274456830.1">
    <property type="nucleotide sequence ID" value="NZ_CP067097.1"/>
</dbReference>
<reference evidence="6 7" key="1">
    <citation type="submission" date="2023-07" db="EMBL/GenBank/DDBJ databases">
        <title>Genomic Encyclopedia of Type Strains, Phase IV (KMG-IV): sequencing the most valuable type-strain genomes for metagenomic binning, comparative biology and taxonomic classification.</title>
        <authorList>
            <person name="Goeker M."/>
        </authorList>
    </citation>
    <scope>NUCLEOTIDE SEQUENCE [LARGE SCALE GENOMIC DNA]</scope>
    <source>
        <strain evidence="6 7">DSM 4006</strain>
    </source>
</reference>
<dbReference type="InterPro" id="IPR029066">
    <property type="entry name" value="PLP-binding_barrel"/>
</dbReference>
<dbReference type="PANTHER" id="PTHR30511:SF0">
    <property type="entry name" value="ALANINE RACEMASE, CATABOLIC-RELATED"/>
    <property type="match status" value="1"/>
</dbReference>
<evidence type="ECO:0000256" key="2">
    <source>
        <dbReference type="ARBA" id="ARBA00022898"/>
    </source>
</evidence>
<dbReference type="CDD" id="cd00430">
    <property type="entry name" value="PLPDE_III_AR"/>
    <property type="match status" value="1"/>
</dbReference>
<gene>
    <name evidence="6" type="ORF">J2S03_001935</name>
</gene>
<name>A0ABT9XID1_9BACL</name>
<comment type="pathway">
    <text evidence="4">Amino-acid biosynthesis; D-alanine biosynthesis; D-alanine from L-alanine: step 1/1.</text>
</comment>
<dbReference type="InterPro" id="IPR009006">
    <property type="entry name" value="Ala_racemase/Decarboxylase_C"/>
</dbReference>
<dbReference type="InterPro" id="IPR000821">
    <property type="entry name" value="Ala_racemase"/>
</dbReference>
<dbReference type="SMART" id="SM01005">
    <property type="entry name" value="Ala_racemase_C"/>
    <property type="match status" value="1"/>
</dbReference>
<dbReference type="HAMAP" id="MF_01201">
    <property type="entry name" value="Ala_racemase"/>
    <property type="match status" value="1"/>
</dbReference>
<evidence type="ECO:0000259" key="5">
    <source>
        <dbReference type="SMART" id="SM01005"/>
    </source>
</evidence>
<dbReference type="NCBIfam" id="TIGR00492">
    <property type="entry name" value="alr"/>
    <property type="match status" value="1"/>
</dbReference>
<dbReference type="SUPFAM" id="SSF51419">
    <property type="entry name" value="PLP-binding barrel"/>
    <property type="match status" value="1"/>
</dbReference>
<dbReference type="PRINTS" id="PR00992">
    <property type="entry name" value="ALARACEMASE"/>
</dbReference>
<accession>A0ABT9XID1</accession>